<evidence type="ECO:0000259" key="13">
    <source>
        <dbReference type="PROSITE" id="PS50011"/>
    </source>
</evidence>
<evidence type="ECO:0000256" key="10">
    <source>
        <dbReference type="SAM" id="Coils"/>
    </source>
</evidence>
<dbReference type="PROSITE" id="PS50011">
    <property type="entry name" value="PROTEIN_KINASE_DOM"/>
    <property type="match status" value="1"/>
</dbReference>
<dbReference type="GO" id="GO:0004674">
    <property type="term" value="F:protein serine/threonine kinase activity"/>
    <property type="evidence" value="ECO:0007669"/>
    <property type="project" value="UniProtKB-KW"/>
</dbReference>
<keyword evidence="12" id="KW-0472">Membrane</keyword>
<dbReference type="Pfam" id="PF05461">
    <property type="entry name" value="ApoL"/>
    <property type="match status" value="1"/>
</dbReference>
<dbReference type="AlphaFoldDB" id="A0AAV9SNL2"/>
<dbReference type="InterPro" id="IPR051131">
    <property type="entry name" value="NEK_Ser/Thr_kinase_NIMA"/>
</dbReference>
<feature type="coiled-coil region" evidence="10">
    <location>
        <begin position="265"/>
        <end position="292"/>
    </location>
</feature>
<dbReference type="GO" id="GO:0042157">
    <property type="term" value="P:lipoprotein metabolic process"/>
    <property type="evidence" value="ECO:0007669"/>
    <property type="project" value="InterPro"/>
</dbReference>
<dbReference type="Proteomes" id="UP001311232">
    <property type="component" value="Unassembled WGS sequence"/>
</dbReference>
<evidence type="ECO:0000256" key="11">
    <source>
        <dbReference type="SAM" id="MobiDB-lite"/>
    </source>
</evidence>
<organism evidence="14 15">
    <name type="scientific">Crenichthys baileyi</name>
    <name type="common">White River springfish</name>
    <dbReference type="NCBI Taxonomy" id="28760"/>
    <lineage>
        <taxon>Eukaryota</taxon>
        <taxon>Metazoa</taxon>
        <taxon>Chordata</taxon>
        <taxon>Craniata</taxon>
        <taxon>Vertebrata</taxon>
        <taxon>Euteleostomi</taxon>
        <taxon>Actinopterygii</taxon>
        <taxon>Neopterygii</taxon>
        <taxon>Teleostei</taxon>
        <taxon>Neoteleostei</taxon>
        <taxon>Acanthomorphata</taxon>
        <taxon>Ovalentaria</taxon>
        <taxon>Atherinomorphae</taxon>
        <taxon>Cyprinodontiformes</taxon>
        <taxon>Goodeidae</taxon>
        <taxon>Crenichthys</taxon>
    </lineage>
</organism>
<keyword evidence="4" id="KW-0808">Transferase</keyword>
<gene>
    <name evidence="14" type="ORF">CRENBAI_022515</name>
</gene>
<dbReference type="GO" id="GO:0008289">
    <property type="term" value="F:lipid binding"/>
    <property type="evidence" value="ECO:0007669"/>
    <property type="project" value="InterPro"/>
</dbReference>
<evidence type="ECO:0000256" key="2">
    <source>
        <dbReference type="ARBA" id="ARBA00012513"/>
    </source>
</evidence>
<evidence type="ECO:0000313" key="15">
    <source>
        <dbReference type="Proteomes" id="UP001311232"/>
    </source>
</evidence>
<dbReference type="GO" id="GO:0005576">
    <property type="term" value="C:extracellular region"/>
    <property type="evidence" value="ECO:0007669"/>
    <property type="project" value="InterPro"/>
</dbReference>
<comment type="caution">
    <text evidence="14">The sequence shown here is derived from an EMBL/GenBank/DDBJ whole genome shotgun (WGS) entry which is preliminary data.</text>
</comment>
<dbReference type="EMBL" id="JAHHUM010000065">
    <property type="protein sequence ID" value="KAK5622910.1"/>
    <property type="molecule type" value="Genomic_DNA"/>
</dbReference>
<keyword evidence="5" id="KW-0547">Nucleotide-binding</keyword>
<keyword evidence="3" id="KW-0723">Serine/threonine-protein kinase</keyword>
<keyword evidence="7" id="KW-0067">ATP-binding</keyword>
<keyword evidence="12" id="KW-1133">Transmembrane helix</keyword>
<evidence type="ECO:0000256" key="3">
    <source>
        <dbReference type="ARBA" id="ARBA00022527"/>
    </source>
</evidence>
<evidence type="ECO:0000313" key="14">
    <source>
        <dbReference type="EMBL" id="KAK5622910.1"/>
    </source>
</evidence>
<keyword evidence="15" id="KW-1185">Reference proteome</keyword>
<dbReference type="PANTHER" id="PTHR44899">
    <property type="entry name" value="CAMK FAMILY PROTEIN KINASE"/>
    <property type="match status" value="1"/>
</dbReference>
<evidence type="ECO:0000256" key="12">
    <source>
        <dbReference type="SAM" id="Phobius"/>
    </source>
</evidence>
<accession>A0AAV9SNL2</accession>
<sequence>MGQEQSKLNQEGYVETQKTENYIIATKDDDTFFIKKVPLPEHSKEALATLTSEIKILQQLEHPQLVKIKNCFEDESQKMYYVVMENCQGGTLADKIREMPTETPRESEILSWIAEICMALKVIHEAALLHKDLMPKNVLFTEFGLVCLGGFGNIHENSKKMSTTTEPTISYLAPEVFTEGTYNAKSDMWSVGCILFELCTKQRAFSDETAIKLMPKIISVIYPCLPSEFSFELCDLLDDLLQKDPRDRPTASEVLARPVIIRCLRTKCQTTVEELQIKLEKLRALADGLERVHEGTTIGSLTGGVIGAVGGITSIVGLILAPFTLGASLIVTGVGVGVGAVGGVTAGASNITNMINQSSDRKAVHMIIKEFEQKIRAVVSWLLEISYSLQTINSSCAQASDADGSFTDENLKRIGFRAGRGLSGIAELIRLVKVLNIGKIAAQTSRAVRVAEAATGVLSGLFVAVDIFFIAMDAKEIYHIREARDVERRGTASLQSEDENDNPAPTSDMTMLHNSSLMQESDLAENNQASNQSASKKADIRSEVMKFVKSVREAAENLEKVLGTLASSHSPKICSYSSSSAYPGPGCGGSRLSRDAQTSLSPDTSSSSSGGAQGVPSQLRDIVPPACPGPSPWPPPAGTCLDHLPRKVSRRHPVKTTEPPQLAPLDVEEQLF</sequence>
<dbReference type="SUPFAM" id="SSF56112">
    <property type="entry name" value="Protein kinase-like (PK-like)"/>
    <property type="match status" value="1"/>
</dbReference>
<dbReference type="InterPro" id="IPR008405">
    <property type="entry name" value="ApoL"/>
</dbReference>
<reference evidence="14 15" key="1">
    <citation type="submission" date="2021-06" db="EMBL/GenBank/DDBJ databases">
        <authorList>
            <person name="Palmer J.M."/>
        </authorList>
    </citation>
    <scope>NUCLEOTIDE SEQUENCE [LARGE SCALE GENOMIC DNA]</scope>
    <source>
        <strain evidence="14 15">MEX-2019</strain>
        <tissue evidence="14">Muscle</tissue>
    </source>
</reference>
<feature type="compositionally biased region" description="Low complexity" evidence="11">
    <location>
        <begin position="596"/>
        <end position="618"/>
    </location>
</feature>
<feature type="domain" description="Protein kinase" evidence="13">
    <location>
        <begin position="1"/>
        <end position="260"/>
    </location>
</feature>
<evidence type="ECO:0000256" key="1">
    <source>
        <dbReference type="ARBA" id="ARBA00010090"/>
    </source>
</evidence>
<dbReference type="InterPro" id="IPR000719">
    <property type="entry name" value="Prot_kinase_dom"/>
</dbReference>
<proteinExistence type="inferred from homology"/>
<dbReference type="InterPro" id="IPR011009">
    <property type="entry name" value="Kinase-like_dom_sf"/>
</dbReference>
<feature type="region of interest" description="Disordered" evidence="11">
    <location>
        <begin position="569"/>
        <end position="672"/>
    </location>
</feature>
<keyword evidence="12" id="KW-0812">Transmembrane</keyword>
<evidence type="ECO:0000256" key="6">
    <source>
        <dbReference type="ARBA" id="ARBA00022777"/>
    </source>
</evidence>
<dbReference type="GO" id="GO:0006869">
    <property type="term" value="P:lipid transport"/>
    <property type="evidence" value="ECO:0007669"/>
    <property type="project" value="InterPro"/>
</dbReference>
<dbReference type="EC" id="2.7.11.1" evidence="2"/>
<protein>
    <recommendedName>
        <fullName evidence="2">non-specific serine/threonine protein kinase</fullName>
        <ecNumber evidence="2">2.7.11.1</ecNumber>
    </recommendedName>
</protein>
<keyword evidence="6" id="KW-0418">Kinase</keyword>
<evidence type="ECO:0000256" key="4">
    <source>
        <dbReference type="ARBA" id="ARBA00022679"/>
    </source>
</evidence>
<keyword evidence="10" id="KW-0175">Coiled coil</keyword>
<feature type="region of interest" description="Disordered" evidence="11">
    <location>
        <begin position="488"/>
        <end position="510"/>
    </location>
</feature>
<comment type="similarity">
    <text evidence="1">Belongs to the apolipoprotein L family.</text>
</comment>
<feature type="compositionally biased region" description="Pro residues" evidence="11">
    <location>
        <begin position="625"/>
        <end position="637"/>
    </location>
</feature>
<comment type="catalytic activity">
    <reaction evidence="9">
        <text>L-seryl-[protein] + ATP = O-phospho-L-seryl-[protein] + ADP + H(+)</text>
        <dbReference type="Rhea" id="RHEA:17989"/>
        <dbReference type="Rhea" id="RHEA-COMP:9863"/>
        <dbReference type="Rhea" id="RHEA-COMP:11604"/>
        <dbReference type="ChEBI" id="CHEBI:15378"/>
        <dbReference type="ChEBI" id="CHEBI:29999"/>
        <dbReference type="ChEBI" id="CHEBI:30616"/>
        <dbReference type="ChEBI" id="CHEBI:83421"/>
        <dbReference type="ChEBI" id="CHEBI:456216"/>
        <dbReference type="EC" id="2.7.11.1"/>
    </reaction>
</comment>
<evidence type="ECO:0000256" key="9">
    <source>
        <dbReference type="ARBA" id="ARBA00048679"/>
    </source>
</evidence>
<evidence type="ECO:0000256" key="8">
    <source>
        <dbReference type="ARBA" id="ARBA00047899"/>
    </source>
</evidence>
<comment type="catalytic activity">
    <reaction evidence="8">
        <text>L-threonyl-[protein] + ATP = O-phospho-L-threonyl-[protein] + ADP + H(+)</text>
        <dbReference type="Rhea" id="RHEA:46608"/>
        <dbReference type="Rhea" id="RHEA-COMP:11060"/>
        <dbReference type="Rhea" id="RHEA-COMP:11605"/>
        <dbReference type="ChEBI" id="CHEBI:15378"/>
        <dbReference type="ChEBI" id="CHEBI:30013"/>
        <dbReference type="ChEBI" id="CHEBI:30616"/>
        <dbReference type="ChEBI" id="CHEBI:61977"/>
        <dbReference type="ChEBI" id="CHEBI:456216"/>
        <dbReference type="EC" id="2.7.11.1"/>
    </reaction>
</comment>
<evidence type="ECO:0000256" key="7">
    <source>
        <dbReference type="ARBA" id="ARBA00022840"/>
    </source>
</evidence>
<evidence type="ECO:0000256" key="5">
    <source>
        <dbReference type="ARBA" id="ARBA00022741"/>
    </source>
</evidence>
<dbReference type="GO" id="GO:0005524">
    <property type="term" value="F:ATP binding"/>
    <property type="evidence" value="ECO:0007669"/>
    <property type="project" value="UniProtKB-KW"/>
</dbReference>
<dbReference type="Gene3D" id="1.10.510.10">
    <property type="entry name" value="Transferase(Phosphotransferase) domain 1"/>
    <property type="match status" value="1"/>
</dbReference>
<name>A0AAV9SNL2_9TELE</name>
<feature type="compositionally biased region" description="Low complexity" evidence="11">
    <location>
        <begin position="569"/>
        <end position="584"/>
    </location>
</feature>
<dbReference type="PANTHER" id="PTHR44899:SF3">
    <property type="entry name" value="SERINE_THREONINE-PROTEIN KINASE NEK1"/>
    <property type="match status" value="1"/>
</dbReference>
<dbReference type="Pfam" id="PF00069">
    <property type="entry name" value="Pkinase"/>
    <property type="match status" value="1"/>
</dbReference>
<feature type="transmembrane region" description="Helical" evidence="12">
    <location>
        <begin position="453"/>
        <end position="472"/>
    </location>
</feature>